<proteinExistence type="inferred from homology"/>
<protein>
    <submittedName>
        <fullName evidence="9">PurR-regulated permease PerM</fullName>
    </submittedName>
</protein>
<dbReference type="GO" id="GO:0055085">
    <property type="term" value="P:transmembrane transport"/>
    <property type="evidence" value="ECO:0007669"/>
    <property type="project" value="TreeGrafter"/>
</dbReference>
<dbReference type="EMBL" id="JACHDZ010000004">
    <property type="protein sequence ID" value="MBB5344920.1"/>
    <property type="molecule type" value="Genomic_DNA"/>
</dbReference>
<feature type="transmembrane region" description="Helical" evidence="8">
    <location>
        <begin position="166"/>
        <end position="185"/>
    </location>
</feature>
<accession>A0A7W8J974</accession>
<dbReference type="InterPro" id="IPR002549">
    <property type="entry name" value="AI-2E-like"/>
</dbReference>
<dbReference type="PANTHER" id="PTHR21716:SF53">
    <property type="entry name" value="PERMEASE PERM-RELATED"/>
    <property type="match status" value="1"/>
</dbReference>
<feature type="transmembrane region" description="Helical" evidence="8">
    <location>
        <begin position="287"/>
        <end position="304"/>
    </location>
</feature>
<comment type="caution">
    <text evidence="9">The sequence shown here is derived from an EMBL/GenBank/DDBJ whole genome shotgun (WGS) entry which is preliminary data.</text>
</comment>
<evidence type="ECO:0000256" key="6">
    <source>
        <dbReference type="ARBA" id="ARBA00022989"/>
    </source>
</evidence>
<feature type="transmembrane region" description="Helical" evidence="8">
    <location>
        <begin position="324"/>
        <end position="349"/>
    </location>
</feature>
<gene>
    <name evidence="9" type="ORF">HDF10_002906</name>
</gene>
<sequence length="614" mass="67856">MSRARTTEIPRVEPLLVLAVIVLILYFARELLIPLTFALTLSFLLAPAVSRLETRRVPRVLAVAIIGILAFLSIFSVGYVVARQLLNVARTLPAYRLNIHQKMATVHSPAEQSLEKAFTAVEDISGDIAPSSPTPLSQTPVQVQPVRVIDPDRTQLQTTTELLMRFLRPIGTVGVVIVFTIYLLMKREDLRHRILLLAGMGRINLMTQALQEAATRISQYLLFQLAVNAAYGLLFGGGLYLIGVPDATLWGVLAGILRIVPYVGTATSLALPLIVSVAISTTWWPPILILCLFLALELTATNFVEPWLYSTRTGISSLALLAMAIFWALLWGWPGLILSTPLTVCIVVLGRHVPQMSFLHTLLGTDAELSSEALFYERLLAMDQREARAVANRFLAGKPLVELYDSVLIPALALVEQDRHQGNLDDKRSDFFFLTIGEIVAELADYHQKEPANAAPDAAPDAVKPRPSRRPIEKEFAVICISVSDQADELTTLMLGQLMERANHQTLLLSASTISSEILDSLATESNTVVFISALPPFAFSQARAICQRVRSHLPNNRIVVGLWNSANDLDQTAEQSIERFGSGKPNVVVNSLAQALHQVTHWHHQHDTQYMRF</sequence>
<comment type="similarity">
    <text evidence="2">Belongs to the autoinducer-2 exporter (AI-2E) (TC 2.A.86) family.</text>
</comment>
<dbReference type="GO" id="GO:0005886">
    <property type="term" value="C:plasma membrane"/>
    <property type="evidence" value="ECO:0007669"/>
    <property type="project" value="UniProtKB-SubCell"/>
</dbReference>
<evidence type="ECO:0000256" key="1">
    <source>
        <dbReference type="ARBA" id="ARBA00004651"/>
    </source>
</evidence>
<evidence type="ECO:0000256" key="7">
    <source>
        <dbReference type="ARBA" id="ARBA00023136"/>
    </source>
</evidence>
<dbReference type="Pfam" id="PF01594">
    <property type="entry name" value="AI-2E_transport"/>
    <property type="match status" value="1"/>
</dbReference>
<evidence type="ECO:0000313" key="10">
    <source>
        <dbReference type="Proteomes" id="UP000569092"/>
    </source>
</evidence>
<feature type="transmembrane region" description="Helical" evidence="8">
    <location>
        <begin position="220"/>
        <end position="243"/>
    </location>
</feature>
<evidence type="ECO:0000256" key="4">
    <source>
        <dbReference type="ARBA" id="ARBA00022475"/>
    </source>
</evidence>
<keyword evidence="6 8" id="KW-1133">Transmembrane helix</keyword>
<feature type="transmembrane region" description="Helical" evidence="8">
    <location>
        <begin position="60"/>
        <end position="82"/>
    </location>
</feature>
<evidence type="ECO:0000256" key="3">
    <source>
        <dbReference type="ARBA" id="ARBA00022448"/>
    </source>
</evidence>
<keyword evidence="4" id="KW-1003">Cell membrane</keyword>
<evidence type="ECO:0000313" key="9">
    <source>
        <dbReference type="EMBL" id="MBB5344920.1"/>
    </source>
</evidence>
<reference evidence="9 10" key="1">
    <citation type="submission" date="2020-08" db="EMBL/GenBank/DDBJ databases">
        <title>Genomic Encyclopedia of Type Strains, Phase IV (KMG-V): Genome sequencing to study the core and pangenomes of soil and plant-associated prokaryotes.</title>
        <authorList>
            <person name="Whitman W."/>
        </authorList>
    </citation>
    <scope>NUCLEOTIDE SEQUENCE [LARGE SCALE GENOMIC DNA]</scope>
    <source>
        <strain evidence="9 10">M8US30</strain>
    </source>
</reference>
<feature type="transmembrane region" description="Helical" evidence="8">
    <location>
        <begin position="249"/>
        <end position="275"/>
    </location>
</feature>
<dbReference type="Proteomes" id="UP000569092">
    <property type="component" value="Unassembled WGS sequence"/>
</dbReference>
<evidence type="ECO:0000256" key="5">
    <source>
        <dbReference type="ARBA" id="ARBA00022692"/>
    </source>
</evidence>
<dbReference type="PANTHER" id="PTHR21716">
    <property type="entry name" value="TRANSMEMBRANE PROTEIN"/>
    <property type="match status" value="1"/>
</dbReference>
<keyword evidence="5 8" id="KW-0812">Transmembrane</keyword>
<comment type="subcellular location">
    <subcellularLocation>
        <location evidence="1">Cell membrane</location>
        <topology evidence="1">Multi-pass membrane protein</topology>
    </subcellularLocation>
</comment>
<keyword evidence="7 8" id="KW-0472">Membrane</keyword>
<organism evidence="9 10">
    <name type="scientific">Tunturiibacter lichenicola</name>
    <dbReference type="NCBI Taxonomy" id="2051959"/>
    <lineage>
        <taxon>Bacteria</taxon>
        <taxon>Pseudomonadati</taxon>
        <taxon>Acidobacteriota</taxon>
        <taxon>Terriglobia</taxon>
        <taxon>Terriglobales</taxon>
        <taxon>Acidobacteriaceae</taxon>
        <taxon>Tunturiibacter</taxon>
    </lineage>
</organism>
<feature type="transmembrane region" description="Helical" evidence="8">
    <location>
        <begin position="35"/>
        <end position="53"/>
    </location>
</feature>
<keyword evidence="3" id="KW-0813">Transport</keyword>
<feature type="transmembrane region" description="Helical" evidence="8">
    <location>
        <begin position="12"/>
        <end position="29"/>
    </location>
</feature>
<evidence type="ECO:0000256" key="2">
    <source>
        <dbReference type="ARBA" id="ARBA00009773"/>
    </source>
</evidence>
<dbReference type="AlphaFoldDB" id="A0A7W8J974"/>
<name>A0A7W8J974_9BACT</name>
<evidence type="ECO:0000256" key="8">
    <source>
        <dbReference type="SAM" id="Phobius"/>
    </source>
</evidence>